<reference evidence="1" key="3">
    <citation type="submission" date="2014-11" db="UniProtKB">
        <authorList>
            <consortium name="EnsemblProtists"/>
        </authorList>
    </citation>
    <scope>IDENTIFICATION</scope>
    <source>
        <strain evidence="1">DAOM BR144</strain>
    </source>
</reference>
<accession>K3WBD4</accession>
<dbReference type="AlphaFoldDB" id="K3WBD4"/>
<evidence type="ECO:0000313" key="2">
    <source>
        <dbReference type="Proteomes" id="UP000019132"/>
    </source>
</evidence>
<evidence type="ECO:0000313" key="1">
    <source>
        <dbReference type="EnsemblProtists" id="PYU1_T002275"/>
    </source>
</evidence>
<keyword evidence="2" id="KW-1185">Reference proteome</keyword>
<name>K3WBD4_GLOUD</name>
<protein>
    <submittedName>
        <fullName evidence="1">Uncharacterized protein</fullName>
    </submittedName>
</protein>
<dbReference type="Proteomes" id="UP000019132">
    <property type="component" value="Unassembled WGS sequence"/>
</dbReference>
<organism evidence="1 2">
    <name type="scientific">Globisporangium ultimum (strain ATCC 200006 / CBS 805.95 / DAOM BR144)</name>
    <name type="common">Pythium ultimum</name>
    <dbReference type="NCBI Taxonomy" id="431595"/>
    <lineage>
        <taxon>Eukaryota</taxon>
        <taxon>Sar</taxon>
        <taxon>Stramenopiles</taxon>
        <taxon>Oomycota</taxon>
        <taxon>Peronosporomycetes</taxon>
        <taxon>Pythiales</taxon>
        <taxon>Pythiaceae</taxon>
        <taxon>Globisporangium</taxon>
    </lineage>
</organism>
<reference evidence="2" key="1">
    <citation type="journal article" date="2010" name="Genome Biol.">
        <title>Genome sequence of the necrotrophic plant pathogen Pythium ultimum reveals original pathogenicity mechanisms and effector repertoire.</title>
        <authorList>
            <person name="Levesque C.A."/>
            <person name="Brouwer H."/>
            <person name="Cano L."/>
            <person name="Hamilton J.P."/>
            <person name="Holt C."/>
            <person name="Huitema E."/>
            <person name="Raffaele S."/>
            <person name="Robideau G.P."/>
            <person name="Thines M."/>
            <person name="Win J."/>
            <person name="Zerillo M.M."/>
            <person name="Beakes G.W."/>
            <person name="Boore J.L."/>
            <person name="Busam D."/>
            <person name="Dumas B."/>
            <person name="Ferriera S."/>
            <person name="Fuerstenberg S.I."/>
            <person name="Gachon C.M."/>
            <person name="Gaulin E."/>
            <person name="Govers F."/>
            <person name="Grenville-Briggs L."/>
            <person name="Horner N."/>
            <person name="Hostetler J."/>
            <person name="Jiang R.H."/>
            <person name="Johnson J."/>
            <person name="Krajaejun T."/>
            <person name="Lin H."/>
            <person name="Meijer H.J."/>
            <person name="Moore B."/>
            <person name="Morris P."/>
            <person name="Phuntmart V."/>
            <person name="Puiu D."/>
            <person name="Shetty J."/>
            <person name="Stajich J.E."/>
            <person name="Tripathy S."/>
            <person name="Wawra S."/>
            <person name="van West P."/>
            <person name="Whitty B.R."/>
            <person name="Coutinho P.M."/>
            <person name="Henrissat B."/>
            <person name="Martin F."/>
            <person name="Thomas P.D."/>
            <person name="Tyler B.M."/>
            <person name="De Vries R.P."/>
            <person name="Kamoun S."/>
            <person name="Yandell M."/>
            <person name="Tisserat N."/>
            <person name="Buell C.R."/>
        </authorList>
    </citation>
    <scope>NUCLEOTIDE SEQUENCE</scope>
    <source>
        <strain evidence="2">DAOM:BR144</strain>
    </source>
</reference>
<dbReference type="HOGENOM" id="CLU_049537_0_0_1"/>
<dbReference type="eggNOG" id="ENOG502RWRD">
    <property type="taxonomic scope" value="Eukaryota"/>
</dbReference>
<proteinExistence type="predicted"/>
<reference evidence="2" key="2">
    <citation type="submission" date="2010-04" db="EMBL/GenBank/DDBJ databases">
        <authorList>
            <person name="Buell R."/>
            <person name="Hamilton J."/>
            <person name="Hostetler J."/>
        </authorList>
    </citation>
    <scope>NUCLEOTIDE SEQUENCE [LARGE SCALE GENOMIC DNA]</scope>
    <source>
        <strain evidence="2">DAOM:BR144</strain>
    </source>
</reference>
<sequence>MAAQRAPRRARRSPEANGGEHALAQTLRIGGLHFLTLRGAVAVLSTCAAFRSDAQLALSALAASRHGPHLFQHCNSDWFDLIPRRIVGENELFSECGGFHTHGELVARLQAAVQGALDRPAWRPSQLLALVSQMETFVVPACKNAPVSLSSYGDLVASIPVVIPLWERLPDAQKEAAGDPKVWTRISVREALNAIHPSFGDNFTNQDPANAFVSQFGAHWDSIRQADVKGDVECSLCMMSVEAMDQFKKHRKEWCDQCDAEKEDAIASFGVGDIADPPLAAGAAQVLEDRLNEIEHEYFPDGERDEDLSDRDILERVIDTKQVKFPPFPQETGLSSDDLVEALDDTYGYPGQCRLFSQPLKRFLLQNCRFTNRIKYDWIPKSAFNVPGDYSHMRVELVAGVTPSGFLCGVFVATQMTL</sequence>
<dbReference type="VEuPathDB" id="FungiDB:PYU1_G002272"/>
<dbReference type="EnsemblProtists" id="PYU1_T002275">
    <property type="protein sequence ID" value="PYU1_T002275"/>
    <property type="gene ID" value="PYU1_G002272"/>
</dbReference>
<dbReference type="InParanoid" id="K3WBD4"/>